<name>A0A8E0RZF0_9TREM</name>
<comment type="similarity">
    <text evidence="1">Belongs to the SAPAP family.</text>
</comment>
<keyword evidence="3" id="KW-1185">Reference proteome</keyword>
<dbReference type="PANTHER" id="PTHR12353">
    <property type="entry name" value="DISKS LARGE-ASSOCIATED PROTEIN DAP SAP90/PSD-95-ASSOCIATED PROTEIN"/>
    <property type="match status" value="1"/>
</dbReference>
<dbReference type="EMBL" id="LUCM01005972">
    <property type="protein sequence ID" value="KAA0191993.1"/>
    <property type="molecule type" value="Genomic_DNA"/>
</dbReference>
<evidence type="ECO:0000313" key="2">
    <source>
        <dbReference type="EMBL" id="KAA0191993.1"/>
    </source>
</evidence>
<dbReference type="GO" id="GO:0023052">
    <property type="term" value="P:signaling"/>
    <property type="evidence" value="ECO:0007669"/>
    <property type="project" value="InterPro"/>
</dbReference>
<protein>
    <submittedName>
        <fullName evidence="2">Uncharacterized protein</fullName>
    </submittedName>
</protein>
<dbReference type="AlphaFoldDB" id="A0A8E0RZF0"/>
<sequence length="424" mass="47262">MARRVPFDLLPKTPGGRHLKRDEIFADEVEIDDDITIKSSLFCECVPGNPWFEGEDNPDENTKPSKFVARKSMDLRRIRSVKDRIEAICSSPMVDARPRRRYSFAEGMKNPREGDSSPLRLPNPKDLLHRTCRRLSRLILSRSNMLLSPRNELLGVGQSNITVESRSPKVLDDIPLENVNAATPFSKQSAAVAMASSSTTSTLLSPGHKTSLAMTNSPDGNQTVYQHPDSMSHFRLLAEMESTRLNRLCDDWNSVMVEESQEIPEQALDAIRATVCKCRLVLQKKIPFFLSLVDMAVQSDTASTLSDAGSKENQAPKADANDLAGYWALVTDEIVRADAAFDRLRAWRDEAQWQPSLRPITPARNSIKTATGRQPKKAMHSLSKVTTRRIEDPNMIPLEAAKSVAKALRNSPKVSIHHKAIISA</sequence>
<dbReference type="Pfam" id="PF03359">
    <property type="entry name" value="GKAP"/>
    <property type="match status" value="1"/>
</dbReference>
<dbReference type="OrthoDB" id="10036956at2759"/>
<accession>A0A8E0RZF0</accession>
<dbReference type="Proteomes" id="UP000728185">
    <property type="component" value="Unassembled WGS sequence"/>
</dbReference>
<evidence type="ECO:0000313" key="3">
    <source>
        <dbReference type="Proteomes" id="UP000728185"/>
    </source>
</evidence>
<proteinExistence type="inferred from homology"/>
<organism evidence="2 3">
    <name type="scientific">Fasciolopsis buskii</name>
    <dbReference type="NCBI Taxonomy" id="27845"/>
    <lineage>
        <taxon>Eukaryota</taxon>
        <taxon>Metazoa</taxon>
        <taxon>Spiralia</taxon>
        <taxon>Lophotrochozoa</taxon>
        <taxon>Platyhelminthes</taxon>
        <taxon>Trematoda</taxon>
        <taxon>Digenea</taxon>
        <taxon>Plagiorchiida</taxon>
        <taxon>Echinostomata</taxon>
        <taxon>Echinostomatoidea</taxon>
        <taxon>Fasciolidae</taxon>
        <taxon>Fasciolopsis</taxon>
    </lineage>
</organism>
<dbReference type="PANTHER" id="PTHR12353:SF1">
    <property type="entry name" value="DISKS LARGE-ASSOCIATED PROTEIN 5"/>
    <property type="match status" value="1"/>
</dbReference>
<reference evidence="2" key="1">
    <citation type="submission" date="2019-05" db="EMBL/GenBank/DDBJ databases">
        <title>Annotation for the trematode Fasciolopsis buski.</title>
        <authorList>
            <person name="Choi Y.-J."/>
        </authorList>
    </citation>
    <scope>NUCLEOTIDE SEQUENCE</scope>
    <source>
        <strain evidence="2">HT</strain>
        <tissue evidence="2">Whole worm</tissue>
    </source>
</reference>
<comment type="caution">
    <text evidence="2">The sequence shown here is derived from an EMBL/GenBank/DDBJ whole genome shotgun (WGS) entry which is preliminary data.</text>
</comment>
<dbReference type="InterPro" id="IPR005026">
    <property type="entry name" value="SAPAP"/>
</dbReference>
<evidence type="ECO:0000256" key="1">
    <source>
        <dbReference type="ARBA" id="ARBA00008839"/>
    </source>
</evidence>
<gene>
    <name evidence="2" type="ORF">FBUS_07201</name>
</gene>